<reference evidence="1 2" key="1">
    <citation type="submission" date="2016-03" db="EMBL/GenBank/DDBJ databases">
        <title>Complete genome sequence of Thermococcus profundus strain DT5432.</title>
        <authorList>
            <person name="Oger P.M."/>
        </authorList>
    </citation>
    <scope>NUCLEOTIDE SEQUENCE [LARGE SCALE GENOMIC DNA]</scope>
    <source>
        <strain evidence="1 2">DT 5432</strain>
    </source>
</reference>
<proteinExistence type="predicted"/>
<dbReference type="EMBL" id="CP014862">
    <property type="protein sequence ID" value="ASJ01867.1"/>
    <property type="molecule type" value="Genomic_DNA"/>
</dbReference>
<dbReference type="KEGG" id="tprf:A3L09_00630"/>
<organism evidence="1 2">
    <name type="scientific">Thermococcus profundus</name>
    <dbReference type="NCBI Taxonomy" id="49899"/>
    <lineage>
        <taxon>Archaea</taxon>
        <taxon>Methanobacteriati</taxon>
        <taxon>Methanobacteriota</taxon>
        <taxon>Thermococci</taxon>
        <taxon>Thermococcales</taxon>
        <taxon>Thermococcaceae</taxon>
        <taxon>Thermococcus</taxon>
    </lineage>
</organism>
<gene>
    <name evidence="1" type="ORF">A3L09_00630</name>
</gene>
<sequence length="299" mass="33006">MWKKPASLLGILVLAAAITIPAVGAATPTEDAVMHIQNQTWSGVNSMTLVASLRPLVGSKTIGPIYKSIPWDGLDVISAAILVHGVPYDLRGQSGQKFMVVYKIGATDYGRGIYREINEPMAKGYEKFGVQLRKHYFTAGGEATEAYKVIFIVTASSEQEAEQKVETSLGASVPILDDLLSFEAGVDYSVTNVYKTFYSETYGVEVTFYRHVYYAELEFNGTLTRTLYEKCPLGYCPLSSKPTPSVEMKASLGPESSYYRTYYRDFDVGTDGMLYFVGPDEVYGLGDYTMPLNFEEVNG</sequence>
<dbReference type="Proteomes" id="UP000250179">
    <property type="component" value="Chromosome"/>
</dbReference>
<dbReference type="AlphaFoldDB" id="A0A2Z2M6U6"/>
<evidence type="ECO:0000313" key="1">
    <source>
        <dbReference type="EMBL" id="ASJ01867.1"/>
    </source>
</evidence>
<protein>
    <submittedName>
        <fullName evidence="1">Uncharacterized protein</fullName>
    </submittedName>
</protein>
<name>A0A2Z2M6U6_THEPR</name>
<evidence type="ECO:0000313" key="2">
    <source>
        <dbReference type="Proteomes" id="UP000250179"/>
    </source>
</evidence>
<keyword evidence="2" id="KW-1185">Reference proteome</keyword>
<accession>A0A2Z2M6U6</accession>